<feature type="region of interest" description="Disordered" evidence="1">
    <location>
        <begin position="626"/>
        <end position="647"/>
    </location>
</feature>
<accession>A0A2P8QB01</accession>
<dbReference type="SMART" id="SM00382">
    <property type="entry name" value="AAA"/>
    <property type="match status" value="2"/>
</dbReference>
<dbReference type="AlphaFoldDB" id="A0A2P8QB01"/>
<proteinExistence type="predicted"/>
<dbReference type="InterPro" id="IPR002789">
    <property type="entry name" value="HerA_central"/>
</dbReference>
<feature type="domain" description="AAA+ ATPase" evidence="2">
    <location>
        <begin position="54"/>
        <end position="317"/>
    </location>
</feature>
<evidence type="ECO:0000313" key="3">
    <source>
        <dbReference type="EMBL" id="PSM43435.1"/>
    </source>
</evidence>
<evidence type="ECO:0000256" key="1">
    <source>
        <dbReference type="SAM" id="MobiDB-lite"/>
    </source>
</evidence>
<keyword evidence="4" id="KW-1185">Reference proteome</keyword>
<gene>
    <name evidence="3" type="ORF">C6Y14_09935</name>
</gene>
<dbReference type="PANTHER" id="PTHR30121:SF11">
    <property type="entry name" value="AAA+ ATPASE DOMAIN-CONTAINING PROTEIN"/>
    <property type="match status" value="1"/>
</dbReference>
<dbReference type="PANTHER" id="PTHR30121">
    <property type="entry name" value="UNCHARACTERIZED PROTEIN YJGR-RELATED"/>
    <property type="match status" value="1"/>
</dbReference>
<dbReference type="RefSeq" id="WP_107016170.1">
    <property type="nucleotide sequence ID" value="NZ_KZ679040.1"/>
</dbReference>
<dbReference type="Pfam" id="PF01935">
    <property type="entry name" value="DUF87"/>
    <property type="match status" value="1"/>
</dbReference>
<dbReference type="EMBL" id="PYBJ01000005">
    <property type="protein sequence ID" value="PSM43435.1"/>
    <property type="molecule type" value="Genomic_DNA"/>
</dbReference>
<name>A0A2P8QB01_9ACTN</name>
<comment type="caution">
    <text evidence="3">The sequence shown here is derived from an EMBL/GenBank/DDBJ whole genome shotgun (WGS) entry which is preliminary data.</text>
</comment>
<feature type="domain" description="AAA+ ATPase" evidence="2">
    <location>
        <begin position="672"/>
        <end position="997"/>
    </location>
</feature>
<dbReference type="SUPFAM" id="SSF52540">
    <property type="entry name" value="P-loop containing nucleoside triphosphate hydrolases"/>
    <property type="match status" value="3"/>
</dbReference>
<dbReference type="OrthoDB" id="3881471at2"/>
<protein>
    <submittedName>
        <fullName evidence="3">DUF853 domain-containing protein</fullName>
    </submittedName>
</protein>
<dbReference type="Proteomes" id="UP000240429">
    <property type="component" value="Unassembled WGS sequence"/>
</dbReference>
<organism evidence="3 4">
    <name type="scientific">Streptomyces dioscori</name>
    <dbReference type="NCBI Taxonomy" id="2109333"/>
    <lineage>
        <taxon>Bacteria</taxon>
        <taxon>Bacillati</taxon>
        <taxon>Actinomycetota</taxon>
        <taxon>Actinomycetes</taxon>
        <taxon>Kitasatosporales</taxon>
        <taxon>Streptomycetaceae</taxon>
        <taxon>Streptomyces</taxon>
        <taxon>Streptomyces aurantiacus group</taxon>
    </lineage>
</organism>
<dbReference type="InterPro" id="IPR051162">
    <property type="entry name" value="T4SS_component"/>
</dbReference>
<sequence length="1056" mass="114067">MNGELAALEKLYISTALAQEEIWTPVTSYHVDGLHPEVFRRLGRAIDAVERAHSPVATVVRGETGSGKTHLLGWTRHEIQERGGSFFYIRLVSGRNFWESVAGGLVDSLYRKDEGDREQLTRLLDELSRRARLDTDTHTAVTGGSELTRAHVDAFVRGIRTIDRQVGNEAADTARALALIASTGDPVEIGTAYFALNDDDGDKRAAWGMAPGGRPAQLVLRDLTRLFALVGPLVFAFDQLDTLVSTAQTSSLTSPASGEGRAAKRLSSEIATGLMELREEARRTLMVVACHEDTWEQISREAVRSALDRFEVLPTLGAIPDEATAAAIVSSRFRPYYESAGFTPPRPTWPVTPAALAEAPHRYTARRLLVRVQKHIEACLQTGTVTELISLADAEPTAVAPPAPARALNLSTLTESFGKLRAEADDLGPLDPTAEDELMPALLRAGLRSLVRELGADETRFSIETDFGRKAALHARLRYVVDEASENEFHWSFRAIAANNAIAAQNRIRNAAVEAGLTADLASRRLVLLRNMPYPTGPRTKDIKDDFEARGGVSFPIGAADLRTLAALRAMLDDRMPGLDEWLRQERPASRIEVFAPVLGDLRQHLGIVGVATTEVGAGVAGDAAAVPEDAEPARTEPAQPGHAQTEPARTEIVVGTTVRGGRSFAVPMERLRMHTAVVGAAGSGKTVLIKRLVEQCALRGVSAIVLDPNDDLARLGDPWSHPPQGWTDGHEREARRYFAEVEVVVWTPGLNRGRPISFHPLPDFGPVLDDEDDFPRLVRSTVTSLAPHAGVRGSSARATQQLGVLKRALERYAREGGKTLAGLVELLAEAPTDIVNSRTSRFAVQMADTLEAAMETDPLFGESGAPADPGMLLIPSPGKAARVSLISFIGLSGDGPAQFVSRLQATLFSWFRAHPVGDRALGGLLVMDEAQNFVPSGASNPSTDSTVELIRQIRKYGLGIVLASQLPKGIHNQALGNTVNQFIGRLTQPVHIEAARTMAQARNAVLDNLAGLRAGQFNAAGEGTGFSKIEVPICLSHHDVPLKEDEIVERARRGT</sequence>
<evidence type="ECO:0000259" key="2">
    <source>
        <dbReference type="SMART" id="SM00382"/>
    </source>
</evidence>
<reference evidence="3 4" key="1">
    <citation type="submission" date="2018-03" db="EMBL/GenBank/DDBJ databases">
        <title>Streptomyces dioscori sp. nov., a novel endophytic actinobacterium isolated from bulbil of Dioscorea bulbifera L.</title>
        <authorList>
            <person name="Zhikuan W."/>
        </authorList>
    </citation>
    <scope>NUCLEOTIDE SEQUENCE [LARGE SCALE GENOMIC DNA]</scope>
    <source>
        <strain evidence="3 4">A217</strain>
    </source>
</reference>
<dbReference type="Gene3D" id="3.40.50.300">
    <property type="entry name" value="P-loop containing nucleotide triphosphate hydrolases"/>
    <property type="match status" value="2"/>
</dbReference>
<dbReference type="CDD" id="cd01127">
    <property type="entry name" value="TrwB_TraG_TraD_VirD4"/>
    <property type="match status" value="1"/>
</dbReference>
<dbReference type="InterPro" id="IPR003593">
    <property type="entry name" value="AAA+_ATPase"/>
</dbReference>
<dbReference type="InterPro" id="IPR027417">
    <property type="entry name" value="P-loop_NTPase"/>
</dbReference>
<evidence type="ECO:0000313" key="4">
    <source>
        <dbReference type="Proteomes" id="UP000240429"/>
    </source>
</evidence>